<dbReference type="PANTHER" id="PTHR48083">
    <property type="entry name" value="MEDIUM-CHAIN SPECIFIC ACYL-COA DEHYDROGENASE, MITOCHONDRIAL-RELATED"/>
    <property type="match status" value="1"/>
</dbReference>
<dbReference type="Gene3D" id="1.10.540.10">
    <property type="entry name" value="Acyl-CoA dehydrogenase/oxidase, N-terminal domain"/>
    <property type="match status" value="1"/>
</dbReference>
<dbReference type="Gene3D" id="1.20.140.10">
    <property type="entry name" value="Butyryl-CoA Dehydrogenase, subunit A, domain 3"/>
    <property type="match status" value="1"/>
</dbReference>
<dbReference type="InterPro" id="IPR036250">
    <property type="entry name" value="AcylCo_DH-like_C"/>
</dbReference>
<keyword evidence="4" id="KW-0274">FAD</keyword>
<evidence type="ECO:0000259" key="7">
    <source>
        <dbReference type="Pfam" id="PF02771"/>
    </source>
</evidence>
<protein>
    <submittedName>
        <fullName evidence="8">Acyl-CoA/acyl-ACP dehydrogenase</fullName>
    </submittedName>
</protein>
<name>A0A942STF8_9BACI</name>
<dbReference type="Pfam" id="PF02771">
    <property type="entry name" value="Acyl-CoA_dh_N"/>
    <property type="match status" value="1"/>
</dbReference>
<proteinExistence type="inferred from homology"/>
<evidence type="ECO:0000256" key="3">
    <source>
        <dbReference type="ARBA" id="ARBA00022630"/>
    </source>
</evidence>
<keyword evidence="3" id="KW-0285">Flavoprotein</keyword>
<reference evidence="8" key="1">
    <citation type="submission" date="2021-05" db="EMBL/GenBank/DDBJ databases">
        <title>Novel Bacillus species.</title>
        <authorList>
            <person name="Liu G."/>
        </authorList>
    </citation>
    <scope>NUCLEOTIDE SEQUENCE</scope>
    <source>
        <strain evidence="8 10">FJAT-50051</strain>
    </source>
</reference>
<evidence type="ECO:0000256" key="4">
    <source>
        <dbReference type="ARBA" id="ARBA00022827"/>
    </source>
</evidence>
<dbReference type="RefSeq" id="WP_213139858.1">
    <property type="nucleotide sequence ID" value="NZ_JAGYPE020000004.1"/>
</dbReference>
<sequence length="380" mass="42132">MPDLLVENEIEILKKTVQSFIKEHVLPAELSPKKYVRDLPEEVITRLKKVAKRAGLEALHAKAEWGGAGLSLPVRAVLLEEAAKHRLGLYHPAADAFGGEFPSFLEKCTKQQIDTYIKPAISQGKGCFVAVWEEQEDNHLENLTAIAVRQGNEWVINGDKAYIQNMDQSTFGVVLVNCQLEEGDAQPTLFLLDADLLEMKETVLIDVQTTHSVTLNNFRVHDSQRIGAVGEGLSLVRHWLAELQVLLGAKSIGIAVKALEYGKQYAKLRITRGKPLAEFPTIRSMLANAVLNLKAARLMVGDAAHMVEALEHNWQIAAQMAKLHATETASKVIDDVLQIHGGSGYAGDLPIERWYKEIRLARLNLQKAESIMEDIADTIL</sequence>
<comment type="caution">
    <text evidence="8">The sequence shown here is derived from an EMBL/GenBank/DDBJ whole genome shotgun (WGS) entry which is preliminary data.</text>
</comment>
<dbReference type="Gene3D" id="2.40.110.10">
    <property type="entry name" value="Butyryl-CoA Dehydrogenase, subunit A, domain 2"/>
    <property type="match status" value="1"/>
</dbReference>
<gene>
    <name evidence="8" type="ORF">KHB02_00250</name>
    <name evidence="9" type="ORF">KHB02_003775</name>
</gene>
<dbReference type="SUPFAM" id="SSF47203">
    <property type="entry name" value="Acyl-CoA dehydrogenase C-terminal domain-like"/>
    <property type="match status" value="1"/>
</dbReference>
<dbReference type="InterPro" id="IPR006089">
    <property type="entry name" value="Acyl-CoA_DH_CS"/>
</dbReference>
<evidence type="ECO:0000256" key="5">
    <source>
        <dbReference type="ARBA" id="ARBA00023002"/>
    </source>
</evidence>
<dbReference type="InterPro" id="IPR037069">
    <property type="entry name" value="AcylCoA_DH/ox_N_sf"/>
</dbReference>
<dbReference type="GO" id="GO:0050660">
    <property type="term" value="F:flavin adenine dinucleotide binding"/>
    <property type="evidence" value="ECO:0007669"/>
    <property type="project" value="InterPro"/>
</dbReference>
<evidence type="ECO:0000313" key="10">
    <source>
        <dbReference type="Proteomes" id="UP000677265"/>
    </source>
</evidence>
<feature type="domain" description="Acyl-CoA dehydrogenase/oxidase N-terminal" evidence="7">
    <location>
        <begin position="9"/>
        <end position="122"/>
    </location>
</feature>
<comment type="cofactor">
    <cofactor evidence="1">
        <name>FAD</name>
        <dbReference type="ChEBI" id="CHEBI:57692"/>
    </cofactor>
</comment>
<evidence type="ECO:0000313" key="9">
    <source>
        <dbReference type="EMBL" id="MCH6264640.1"/>
    </source>
</evidence>
<dbReference type="GO" id="GO:0005737">
    <property type="term" value="C:cytoplasm"/>
    <property type="evidence" value="ECO:0007669"/>
    <property type="project" value="TreeGrafter"/>
</dbReference>
<dbReference type="InterPro" id="IPR009075">
    <property type="entry name" value="AcylCo_DH/oxidase_C"/>
</dbReference>
<dbReference type="GO" id="GO:0003995">
    <property type="term" value="F:acyl-CoA dehydrogenase activity"/>
    <property type="evidence" value="ECO:0007669"/>
    <property type="project" value="InterPro"/>
</dbReference>
<dbReference type="GO" id="GO:0033539">
    <property type="term" value="P:fatty acid beta-oxidation using acyl-CoA dehydrogenase"/>
    <property type="evidence" value="ECO:0007669"/>
    <property type="project" value="TreeGrafter"/>
</dbReference>
<dbReference type="Proteomes" id="UP000677265">
    <property type="component" value="Unassembled WGS sequence"/>
</dbReference>
<keyword evidence="10" id="KW-1185">Reference proteome</keyword>
<evidence type="ECO:0000259" key="6">
    <source>
        <dbReference type="Pfam" id="PF00441"/>
    </source>
</evidence>
<dbReference type="InterPro" id="IPR046373">
    <property type="entry name" value="Acyl-CoA_Oxase/DH_mid-dom_sf"/>
</dbReference>
<comment type="similarity">
    <text evidence="2">Belongs to the acyl-CoA dehydrogenase family.</text>
</comment>
<organism evidence="8">
    <name type="scientific">Neobacillus citreus</name>
    <dbReference type="NCBI Taxonomy" id="2833578"/>
    <lineage>
        <taxon>Bacteria</taxon>
        <taxon>Bacillati</taxon>
        <taxon>Bacillota</taxon>
        <taxon>Bacilli</taxon>
        <taxon>Bacillales</taxon>
        <taxon>Bacillaceae</taxon>
        <taxon>Neobacillus</taxon>
    </lineage>
</organism>
<evidence type="ECO:0000256" key="1">
    <source>
        <dbReference type="ARBA" id="ARBA00001974"/>
    </source>
</evidence>
<dbReference type="InterPro" id="IPR009100">
    <property type="entry name" value="AcylCoA_DH/oxidase_NM_dom_sf"/>
</dbReference>
<accession>A0A942STF8</accession>
<dbReference type="EMBL" id="JAGYPE020000004">
    <property type="protein sequence ID" value="MCH6264640.1"/>
    <property type="molecule type" value="Genomic_DNA"/>
</dbReference>
<evidence type="ECO:0000313" key="8">
    <source>
        <dbReference type="EMBL" id="MBS4179805.1"/>
    </source>
</evidence>
<keyword evidence="5" id="KW-0560">Oxidoreductase</keyword>
<feature type="domain" description="Acyl-CoA dehydrogenase/oxidase C-terminal" evidence="6">
    <location>
        <begin position="230"/>
        <end position="363"/>
    </location>
</feature>
<dbReference type="SUPFAM" id="SSF56645">
    <property type="entry name" value="Acyl-CoA dehydrogenase NM domain-like"/>
    <property type="match status" value="1"/>
</dbReference>
<dbReference type="AlphaFoldDB" id="A0A942STF8"/>
<dbReference type="PROSITE" id="PS00073">
    <property type="entry name" value="ACYL_COA_DH_2"/>
    <property type="match status" value="1"/>
</dbReference>
<evidence type="ECO:0000256" key="2">
    <source>
        <dbReference type="ARBA" id="ARBA00009347"/>
    </source>
</evidence>
<dbReference type="InterPro" id="IPR050741">
    <property type="entry name" value="Acyl-CoA_dehydrogenase"/>
</dbReference>
<dbReference type="EMBL" id="JAGYPE010000001">
    <property type="protein sequence ID" value="MBS4179805.1"/>
    <property type="molecule type" value="Genomic_DNA"/>
</dbReference>
<dbReference type="InterPro" id="IPR013786">
    <property type="entry name" value="AcylCoA_DH/ox_N"/>
</dbReference>
<dbReference type="Pfam" id="PF00441">
    <property type="entry name" value="Acyl-CoA_dh_1"/>
    <property type="match status" value="1"/>
</dbReference>
<dbReference type="PANTHER" id="PTHR48083:SF2">
    <property type="entry name" value="MEDIUM-CHAIN SPECIFIC ACYL-COA DEHYDROGENASE, MITOCHONDRIAL"/>
    <property type="match status" value="1"/>
</dbReference>